<evidence type="ECO:0000313" key="13">
    <source>
        <dbReference type="Proteomes" id="UP001301140"/>
    </source>
</evidence>
<dbReference type="InterPro" id="IPR004606">
    <property type="entry name" value="Mop_domain"/>
</dbReference>
<dbReference type="EMBL" id="JARGEQ010000092">
    <property type="protein sequence ID" value="MDF1586758.1"/>
    <property type="molecule type" value="Genomic_DNA"/>
</dbReference>
<dbReference type="InterPro" id="IPR008995">
    <property type="entry name" value="Mo/tungstate-bd_C_term_dom"/>
</dbReference>
<dbReference type="PANTHER" id="PTHR43514">
    <property type="entry name" value="ABC TRANSPORTER I FAMILY MEMBER 10"/>
    <property type="match status" value="1"/>
</dbReference>
<keyword evidence="4" id="KW-0997">Cell inner membrane</keyword>
<keyword evidence="5" id="KW-0547">Nucleotide-binding</keyword>
<dbReference type="InterPro" id="IPR011868">
    <property type="entry name" value="ModC_ABC_ATP-bd"/>
</dbReference>
<dbReference type="PANTHER" id="PTHR43514:SF4">
    <property type="entry name" value="ABC TRANSPORTER I FAMILY MEMBER 10"/>
    <property type="match status" value="1"/>
</dbReference>
<dbReference type="NCBIfam" id="TIGR02142">
    <property type="entry name" value="modC_ABC"/>
    <property type="match status" value="1"/>
</dbReference>
<dbReference type="Proteomes" id="UP001301140">
    <property type="component" value="Unassembled WGS sequence"/>
</dbReference>
<keyword evidence="13" id="KW-1185">Reference proteome</keyword>
<dbReference type="GO" id="GO:0015098">
    <property type="term" value="F:molybdate ion transmembrane transporter activity"/>
    <property type="evidence" value="ECO:0007669"/>
    <property type="project" value="InterPro"/>
</dbReference>
<dbReference type="InterPro" id="IPR003439">
    <property type="entry name" value="ABC_transporter-like_ATP-bd"/>
</dbReference>
<dbReference type="InterPro" id="IPR017871">
    <property type="entry name" value="ABC_transporter-like_CS"/>
</dbReference>
<dbReference type="Pfam" id="PF00005">
    <property type="entry name" value="ABC_tran"/>
    <property type="match status" value="1"/>
</dbReference>
<dbReference type="GO" id="GO:0016887">
    <property type="term" value="F:ATP hydrolysis activity"/>
    <property type="evidence" value="ECO:0007669"/>
    <property type="project" value="InterPro"/>
</dbReference>
<keyword evidence="8" id="KW-0472">Membrane</keyword>
<evidence type="ECO:0000256" key="5">
    <source>
        <dbReference type="ARBA" id="ARBA00022741"/>
    </source>
</evidence>
<evidence type="ECO:0000256" key="2">
    <source>
        <dbReference type="ARBA" id="ARBA00022475"/>
    </source>
</evidence>
<evidence type="ECO:0000256" key="7">
    <source>
        <dbReference type="ARBA" id="ARBA00022967"/>
    </source>
</evidence>
<dbReference type="SUPFAM" id="SSF52540">
    <property type="entry name" value="P-loop containing nucleoside triphosphate hydrolases"/>
    <property type="match status" value="1"/>
</dbReference>
<evidence type="ECO:0000313" key="12">
    <source>
        <dbReference type="EMBL" id="MDF1586758.1"/>
    </source>
</evidence>
<dbReference type="RefSeq" id="WP_327789176.1">
    <property type="nucleotide sequence ID" value="NZ_JARGEQ010000092.1"/>
</dbReference>
<evidence type="ECO:0000256" key="3">
    <source>
        <dbReference type="ARBA" id="ARBA00022505"/>
    </source>
</evidence>
<dbReference type="Pfam" id="PF03459">
    <property type="entry name" value="TOBE"/>
    <property type="match status" value="1"/>
</dbReference>
<feature type="domain" description="ABC transporter" evidence="10">
    <location>
        <begin position="1"/>
        <end position="234"/>
    </location>
</feature>
<dbReference type="Gene3D" id="2.40.50.100">
    <property type="match status" value="1"/>
</dbReference>
<dbReference type="InterPro" id="IPR027417">
    <property type="entry name" value="P-loop_NTPase"/>
</dbReference>
<evidence type="ECO:0000259" key="10">
    <source>
        <dbReference type="PROSITE" id="PS50893"/>
    </source>
</evidence>
<evidence type="ECO:0000256" key="9">
    <source>
        <dbReference type="PROSITE-ProRule" id="PRU01213"/>
    </source>
</evidence>
<keyword evidence="2" id="KW-1003">Cell membrane</keyword>
<dbReference type="GO" id="GO:0016020">
    <property type="term" value="C:membrane"/>
    <property type="evidence" value="ECO:0007669"/>
    <property type="project" value="InterPro"/>
</dbReference>
<dbReference type="Gene3D" id="3.40.50.300">
    <property type="entry name" value="P-loop containing nucleotide triphosphate hydrolases"/>
    <property type="match status" value="1"/>
</dbReference>
<protein>
    <submittedName>
        <fullName evidence="12">Molybdenum ABC transporter ATP-binding protein</fullName>
    </submittedName>
</protein>
<comment type="caution">
    <text evidence="12">The sequence shown here is derived from an EMBL/GenBank/DDBJ whole genome shotgun (WGS) entry which is preliminary data.</text>
</comment>
<dbReference type="PROSITE" id="PS00211">
    <property type="entry name" value="ABC_TRANSPORTER_1"/>
    <property type="match status" value="1"/>
</dbReference>
<feature type="domain" description="Mop" evidence="11">
    <location>
        <begin position="294"/>
        <end position="360"/>
    </location>
</feature>
<dbReference type="InterPro" id="IPR050334">
    <property type="entry name" value="Molybdenum_import_ModC"/>
</dbReference>
<dbReference type="GO" id="GO:0140359">
    <property type="term" value="F:ABC-type transporter activity"/>
    <property type="evidence" value="ECO:0007669"/>
    <property type="project" value="InterPro"/>
</dbReference>
<keyword evidence="6 12" id="KW-0067">ATP-binding</keyword>
<evidence type="ECO:0000256" key="1">
    <source>
        <dbReference type="ARBA" id="ARBA00022448"/>
    </source>
</evidence>
<evidence type="ECO:0000256" key="8">
    <source>
        <dbReference type="ARBA" id="ARBA00023136"/>
    </source>
</evidence>
<dbReference type="AlphaFoldDB" id="A0AAP3XRM9"/>
<dbReference type="InterPro" id="IPR005116">
    <property type="entry name" value="Transp-assoc_OB_typ1"/>
</dbReference>
<dbReference type="PROSITE" id="PS50893">
    <property type="entry name" value="ABC_TRANSPORTER_2"/>
    <property type="match status" value="1"/>
</dbReference>
<accession>A0AAP3XRM9</accession>
<reference evidence="12 13" key="1">
    <citation type="submission" date="2023-03" db="EMBL/GenBank/DDBJ databases">
        <title>YIM 152171 draft genome.</title>
        <authorList>
            <person name="Yang Z."/>
        </authorList>
    </citation>
    <scope>NUCLEOTIDE SEQUENCE [LARGE SCALE GENOMIC DNA]</scope>
    <source>
        <strain evidence="12 13">YIM 152171</strain>
    </source>
</reference>
<dbReference type="InterPro" id="IPR003593">
    <property type="entry name" value="AAA+_ATPase"/>
</dbReference>
<proteinExistence type="predicted"/>
<evidence type="ECO:0000259" key="11">
    <source>
        <dbReference type="PROSITE" id="PS51866"/>
    </source>
</evidence>
<dbReference type="PROSITE" id="PS51866">
    <property type="entry name" value="MOP"/>
    <property type="match status" value="1"/>
</dbReference>
<keyword evidence="1" id="KW-0813">Transport</keyword>
<dbReference type="SUPFAM" id="SSF50331">
    <property type="entry name" value="MOP-like"/>
    <property type="match status" value="1"/>
</dbReference>
<dbReference type="SMART" id="SM00382">
    <property type="entry name" value="AAA"/>
    <property type="match status" value="1"/>
</dbReference>
<evidence type="ECO:0000256" key="6">
    <source>
        <dbReference type="ARBA" id="ARBA00022840"/>
    </source>
</evidence>
<evidence type="ECO:0000256" key="4">
    <source>
        <dbReference type="ARBA" id="ARBA00022519"/>
    </source>
</evidence>
<name>A0AAP3XRM9_9PROT</name>
<sequence>MSLEVALRHDFGPFGLDIAFSVDRPGITALFGPSGSGKSTTISAIAGLLRPDAGRIVVNGRVLLDTERGIVLPPRRRRLGYVFQDARLFPHLSVRSNLLFGWKRAGRPASRAEIDHLVELLGIGALLGRRPGMLSGGERQRVALGRALLTAPEAVLLDEPLSALDHARKQEIMPYLERLRDEARMPMLYVSHAIDEVTRLADHMILLDGGRVAAAGSVSEVMARLDLFPLTGRFEAGAVLETVVGRHDPADALSELEFAGGSLVVPLVDAPPGARIRARVRARDVMLALHEPRDISANNILQVEVAGIRLDEGAFADVQLACGATRLVARVTRRSVERLGLRPGLRIVAIIKAVTVDRRSLSPMGEPPAG</sequence>
<keyword evidence="7" id="KW-1278">Translocase</keyword>
<keyword evidence="3 9" id="KW-0500">Molybdenum</keyword>
<organism evidence="12 13">
    <name type="scientific">Marinimicrococcus flavescens</name>
    <dbReference type="NCBI Taxonomy" id="3031815"/>
    <lineage>
        <taxon>Bacteria</taxon>
        <taxon>Pseudomonadati</taxon>
        <taxon>Pseudomonadota</taxon>
        <taxon>Alphaproteobacteria</taxon>
        <taxon>Geminicoccales</taxon>
        <taxon>Geminicoccaceae</taxon>
        <taxon>Marinimicrococcus</taxon>
    </lineage>
</organism>
<dbReference type="GO" id="GO:0005524">
    <property type="term" value="F:ATP binding"/>
    <property type="evidence" value="ECO:0007669"/>
    <property type="project" value="UniProtKB-KW"/>
</dbReference>
<gene>
    <name evidence="12" type="primary">modC</name>
    <name evidence="12" type="ORF">PZ740_10235</name>
</gene>